<dbReference type="Proteomes" id="UP000187485">
    <property type="component" value="Unassembled WGS sequence"/>
</dbReference>
<protein>
    <submittedName>
        <fullName evidence="3">IS110 family transposase</fullName>
    </submittedName>
</protein>
<dbReference type="RefSeq" id="WP_075859703.1">
    <property type="nucleotide sequence ID" value="NZ_BDJK01000038.1"/>
</dbReference>
<sequence length="401" mass="45806">MFYVGIDWADTQHRVSVVDSQGVEKANFTVPHNREGLETLKEKLLKLAQNPQSIACIIETKHGLLIQFLLEAGFAVFPVNPKIVERWRKPSGAKSDPIDARILAELGRSGIHRLRQLKPDSELIQELKTLTRDQDTLIREATRLTNRLIACLKEYYPVALELFTKPTLPVAINFLKYYPTLEVAQQASVSELAAFLKSHKHPKPNQTAITIYQKLHSPQLKANPVITRTKARLMLAILSQLEPLLEQIKEYDKEIERLFKLHSDSMLFASLPGAGMRLAPRLLAEWGDDRERFLNASVVQALAGTSPVLYQSGKYRFARRRRSCVKPFRNALHLFAFQSIQQVSWAREYYDKKRSQGKSHHEAVRALANIWVRIIFAMWINHNPYDESVFLAAKAKHSIAA</sequence>
<dbReference type="Pfam" id="PF01548">
    <property type="entry name" value="DEDD_Tnp_IS110"/>
    <property type="match status" value="1"/>
</dbReference>
<feature type="domain" description="Transposase IS116/IS110/IS902 C-terminal" evidence="2">
    <location>
        <begin position="267"/>
        <end position="350"/>
    </location>
</feature>
<gene>
    <name evidence="3" type="ORF">cpu_17730</name>
</gene>
<dbReference type="GO" id="GO:0003677">
    <property type="term" value="F:DNA binding"/>
    <property type="evidence" value="ECO:0007669"/>
    <property type="project" value="InterPro"/>
</dbReference>
<name>A0A1L8CWJ1_9THEO</name>
<dbReference type="STRING" id="870242.cpu_17730"/>
<keyword evidence="4" id="KW-1185">Reference proteome</keyword>
<accession>A0A1L8CWJ1</accession>
<comment type="caution">
    <text evidence="3">The sequence shown here is derived from an EMBL/GenBank/DDBJ whole genome shotgun (WGS) entry which is preliminary data.</text>
</comment>
<evidence type="ECO:0000313" key="3">
    <source>
        <dbReference type="EMBL" id="GAV23263.1"/>
    </source>
</evidence>
<dbReference type="InterPro" id="IPR002525">
    <property type="entry name" value="Transp_IS110-like_N"/>
</dbReference>
<dbReference type="OrthoDB" id="9811278at2"/>
<dbReference type="NCBIfam" id="NF033542">
    <property type="entry name" value="transpos_IS110"/>
    <property type="match status" value="1"/>
</dbReference>
<dbReference type="InterPro" id="IPR047650">
    <property type="entry name" value="Transpos_IS110"/>
</dbReference>
<evidence type="ECO:0000313" key="4">
    <source>
        <dbReference type="Proteomes" id="UP000187485"/>
    </source>
</evidence>
<evidence type="ECO:0000259" key="1">
    <source>
        <dbReference type="Pfam" id="PF01548"/>
    </source>
</evidence>
<dbReference type="GO" id="GO:0004803">
    <property type="term" value="F:transposase activity"/>
    <property type="evidence" value="ECO:0007669"/>
    <property type="project" value="InterPro"/>
</dbReference>
<dbReference type="InterPro" id="IPR003346">
    <property type="entry name" value="Transposase_20"/>
</dbReference>
<dbReference type="AlphaFoldDB" id="A0A1L8CWJ1"/>
<dbReference type="EMBL" id="BDJK01000038">
    <property type="protein sequence ID" value="GAV23263.1"/>
    <property type="molecule type" value="Genomic_DNA"/>
</dbReference>
<dbReference type="PANTHER" id="PTHR33055:SF3">
    <property type="entry name" value="PUTATIVE TRANSPOSASE FOR IS117-RELATED"/>
    <property type="match status" value="1"/>
</dbReference>
<organism evidence="3 4">
    <name type="scientific">Carboxydothermus pertinax</name>
    <dbReference type="NCBI Taxonomy" id="870242"/>
    <lineage>
        <taxon>Bacteria</taxon>
        <taxon>Bacillati</taxon>
        <taxon>Bacillota</taxon>
        <taxon>Clostridia</taxon>
        <taxon>Thermoanaerobacterales</taxon>
        <taxon>Thermoanaerobacteraceae</taxon>
        <taxon>Carboxydothermus</taxon>
    </lineage>
</organism>
<dbReference type="Pfam" id="PF02371">
    <property type="entry name" value="Transposase_20"/>
    <property type="match status" value="1"/>
</dbReference>
<reference evidence="4" key="1">
    <citation type="submission" date="2016-12" db="EMBL/GenBank/DDBJ databases">
        <title>Draft Genome Sequences od Carboxydothermus pertinax and islandicus, Hydrogenogenic Carboxydotrophic Bacteria.</title>
        <authorList>
            <person name="Fukuyama Y."/>
            <person name="Ohmae K."/>
            <person name="Yoneda Y."/>
            <person name="Yoshida T."/>
            <person name="Sako Y."/>
        </authorList>
    </citation>
    <scope>NUCLEOTIDE SEQUENCE [LARGE SCALE GENOMIC DNA]</scope>
    <source>
        <strain evidence="4">Ug1</strain>
    </source>
</reference>
<dbReference type="GO" id="GO:0006313">
    <property type="term" value="P:DNA transposition"/>
    <property type="evidence" value="ECO:0007669"/>
    <property type="project" value="InterPro"/>
</dbReference>
<proteinExistence type="predicted"/>
<dbReference type="PANTHER" id="PTHR33055">
    <property type="entry name" value="TRANSPOSASE FOR INSERTION SEQUENCE ELEMENT IS1111A"/>
    <property type="match status" value="1"/>
</dbReference>
<evidence type="ECO:0000259" key="2">
    <source>
        <dbReference type="Pfam" id="PF02371"/>
    </source>
</evidence>
<feature type="domain" description="Transposase IS110-like N-terminal" evidence="1">
    <location>
        <begin position="4"/>
        <end position="157"/>
    </location>
</feature>